<evidence type="ECO:0000256" key="1">
    <source>
        <dbReference type="ARBA" id="ARBA00004496"/>
    </source>
</evidence>
<name>A0A4R6RDK4_9HYPH</name>
<dbReference type="GO" id="GO:0006817">
    <property type="term" value="P:phosphate ion transport"/>
    <property type="evidence" value="ECO:0007669"/>
    <property type="project" value="UniProtKB-KW"/>
</dbReference>
<dbReference type="EMBL" id="SNXY01000008">
    <property type="protein sequence ID" value="TDP84341.1"/>
    <property type="molecule type" value="Genomic_DNA"/>
</dbReference>
<dbReference type="InterPro" id="IPR028366">
    <property type="entry name" value="PhoU"/>
</dbReference>
<comment type="caution">
    <text evidence="10">The sequence shown here is derived from an EMBL/GenBank/DDBJ whole genome shotgun (WGS) entry which is preliminary data.</text>
</comment>
<keyword evidence="4 8" id="KW-0813">Transport</keyword>
<dbReference type="GO" id="GO:0045936">
    <property type="term" value="P:negative regulation of phosphate metabolic process"/>
    <property type="evidence" value="ECO:0007669"/>
    <property type="project" value="InterPro"/>
</dbReference>
<evidence type="ECO:0000256" key="3">
    <source>
        <dbReference type="ARBA" id="ARBA00011738"/>
    </source>
</evidence>
<dbReference type="PANTHER" id="PTHR42930">
    <property type="entry name" value="PHOSPHATE-SPECIFIC TRANSPORT SYSTEM ACCESSORY PROTEIN PHOU"/>
    <property type="match status" value="1"/>
</dbReference>
<dbReference type="PANTHER" id="PTHR42930:SF3">
    <property type="entry name" value="PHOSPHATE-SPECIFIC TRANSPORT SYSTEM ACCESSORY PROTEIN PHOU"/>
    <property type="match status" value="1"/>
</dbReference>
<accession>A0A4R6RDK4</accession>
<keyword evidence="11" id="KW-1185">Reference proteome</keyword>
<dbReference type="FunFam" id="1.20.58.220:FF:000004">
    <property type="entry name" value="Phosphate-specific transport system accessory protein PhoU"/>
    <property type="match status" value="1"/>
</dbReference>
<evidence type="ECO:0000256" key="8">
    <source>
        <dbReference type="PIRNR" id="PIRNR003107"/>
    </source>
</evidence>
<comment type="subunit">
    <text evidence="3 8">Homodimer.</text>
</comment>
<evidence type="ECO:0000313" key="10">
    <source>
        <dbReference type="EMBL" id="TDP84341.1"/>
    </source>
</evidence>
<dbReference type="PIRSF" id="PIRSF003107">
    <property type="entry name" value="PhoU"/>
    <property type="match status" value="1"/>
</dbReference>
<feature type="domain" description="PhoU" evidence="9">
    <location>
        <begin position="124"/>
        <end position="208"/>
    </location>
</feature>
<evidence type="ECO:0000256" key="7">
    <source>
        <dbReference type="ARBA" id="ARBA00056181"/>
    </source>
</evidence>
<dbReference type="SUPFAM" id="SSF109755">
    <property type="entry name" value="PhoU-like"/>
    <property type="match status" value="1"/>
</dbReference>
<dbReference type="NCBIfam" id="TIGR02135">
    <property type="entry name" value="phoU_full"/>
    <property type="match status" value="1"/>
</dbReference>
<feature type="domain" description="PhoU" evidence="9">
    <location>
        <begin position="20"/>
        <end position="107"/>
    </location>
</feature>
<comment type="function">
    <text evidence="7 8">Plays a role in the regulation of phosphate uptake.</text>
</comment>
<keyword evidence="5 8" id="KW-0963">Cytoplasm</keyword>
<keyword evidence="6 8" id="KW-0592">Phosphate transport</keyword>
<comment type="similarity">
    <text evidence="2 8">Belongs to the PhoU family.</text>
</comment>
<dbReference type="Gene3D" id="1.20.58.220">
    <property type="entry name" value="Phosphate transport system protein phou homolog 2, domain 2"/>
    <property type="match status" value="2"/>
</dbReference>
<dbReference type="InterPro" id="IPR026022">
    <property type="entry name" value="PhoU_dom"/>
</dbReference>
<dbReference type="GO" id="GO:0005737">
    <property type="term" value="C:cytoplasm"/>
    <property type="evidence" value="ECO:0007669"/>
    <property type="project" value="UniProtKB-SubCell"/>
</dbReference>
<dbReference type="Proteomes" id="UP000294547">
    <property type="component" value="Unassembled WGS sequence"/>
</dbReference>
<evidence type="ECO:0000256" key="6">
    <source>
        <dbReference type="ARBA" id="ARBA00022592"/>
    </source>
</evidence>
<evidence type="ECO:0000313" key="11">
    <source>
        <dbReference type="Proteomes" id="UP000294547"/>
    </source>
</evidence>
<protein>
    <recommendedName>
        <fullName evidence="8">Phosphate-specific transport system accessory protein PhoU</fullName>
    </recommendedName>
</protein>
<reference evidence="10 11" key="1">
    <citation type="submission" date="2019-03" db="EMBL/GenBank/DDBJ databases">
        <title>Genomic Encyclopedia of Type Strains, Phase IV (KMG-IV): sequencing the most valuable type-strain genomes for metagenomic binning, comparative biology and taxonomic classification.</title>
        <authorList>
            <person name="Goeker M."/>
        </authorList>
    </citation>
    <scope>NUCLEOTIDE SEQUENCE [LARGE SCALE GENOMIC DNA]</scope>
    <source>
        <strain evidence="10 11">DSM 102969</strain>
    </source>
</reference>
<organism evidence="10 11">
    <name type="scientific">Oharaeibacter diazotrophicus</name>
    <dbReference type="NCBI Taxonomy" id="1920512"/>
    <lineage>
        <taxon>Bacteria</taxon>
        <taxon>Pseudomonadati</taxon>
        <taxon>Pseudomonadota</taxon>
        <taxon>Alphaproteobacteria</taxon>
        <taxon>Hyphomicrobiales</taxon>
        <taxon>Pleomorphomonadaceae</taxon>
        <taxon>Oharaeibacter</taxon>
    </lineage>
</organism>
<evidence type="ECO:0000256" key="5">
    <source>
        <dbReference type="ARBA" id="ARBA00022490"/>
    </source>
</evidence>
<dbReference type="AlphaFoldDB" id="A0A4R6RDK4"/>
<dbReference type="Pfam" id="PF01895">
    <property type="entry name" value="PhoU"/>
    <property type="match status" value="2"/>
</dbReference>
<gene>
    <name evidence="10" type="ORF">EDD54_2948</name>
</gene>
<dbReference type="InterPro" id="IPR038078">
    <property type="entry name" value="PhoU-like_sf"/>
</dbReference>
<evidence type="ECO:0000259" key="9">
    <source>
        <dbReference type="Pfam" id="PF01895"/>
    </source>
</evidence>
<sequence>MEHTVSAFEQELKVLGGRVAEMGGLAERLIHDAIDALKRSDPDLARTVIERDRLLDRLQRETEDRAILVIARRQPMALDLREVVASMRIASELERVGDLAKNIAKRVVAIQGAVLNKRLVVGVEHIADIAAEQLKTVLDAFSDRDDAAAHLVRQRDGEIDALYTSLFRELLTYMMEDPRNISLCTHLLFCAKNVERIGDHATNIAETVHYVITGIAFDDERPKADTTADDPIEGGALP</sequence>
<evidence type="ECO:0000256" key="2">
    <source>
        <dbReference type="ARBA" id="ARBA00008107"/>
    </source>
</evidence>
<dbReference type="GO" id="GO:0030643">
    <property type="term" value="P:intracellular phosphate ion homeostasis"/>
    <property type="evidence" value="ECO:0007669"/>
    <property type="project" value="InterPro"/>
</dbReference>
<comment type="subcellular location">
    <subcellularLocation>
        <location evidence="1 8">Cytoplasm</location>
    </subcellularLocation>
</comment>
<evidence type="ECO:0000256" key="4">
    <source>
        <dbReference type="ARBA" id="ARBA00022448"/>
    </source>
</evidence>
<proteinExistence type="inferred from homology"/>